<gene>
    <name evidence="1" type="ORF">CEXT_36291</name>
</gene>
<proteinExistence type="predicted"/>
<keyword evidence="2" id="KW-1185">Reference proteome</keyword>
<comment type="caution">
    <text evidence="1">The sequence shown here is derived from an EMBL/GenBank/DDBJ whole genome shotgun (WGS) entry which is preliminary data.</text>
</comment>
<evidence type="ECO:0000313" key="2">
    <source>
        <dbReference type="Proteomes" id="UP001054945"/>
    </source>
</evidence>
<evidence type="ECO:0000313" key="1">
    <source>
        <dbReference type="EMBL" id="GIY40312.1"/>
    </source>
</evidence>
<dbReference type="AlphaFoldDB" id="A0AAV4T452"/>
<reference evidence="1 2" key="1">
    <citation type="submission" date="2021-06" db="EMBL/GenBank/DDBJ databases">
        <title>Caerostris extrusa draft genome.</title>
        <authorList>
            <person name="Kono N."/>
            <person name="Arakawa K."/>
        </authorList>
    </citation>
    <scope>NUCLEOTIDE SEQUENCE [LARGE SCALE GENOMIC DNA]</scope>
</reference>
<accession>A0AAV4T452</accession>
<sequence length="19" mass="2248">DLCEMDEYGYVKIVGRKKT</sequence>
<organism evidence="1 2">
    <name type="scientific">Caerostris extrusa</name>
    <name type="common">Bark spider</name>
    <name type="synonym">Caerostris bankana</name>
    <dbReference type="NCBI Taxonomy" id="172846"/>
    <lineage>
        <taxon>Eukaryota</taxon>
        <taxon>Metazoa</taxon>
        <taxon>Ecdysozoa</taxon>
        <taxon>Arthropoda</taxon>
        <taxon>Chelicerata</taxon>
        <taxon>Arachnida</taxon>
        <taxon>Araneae</taxon>
        <taxon>Araneomorphae</taxon>
        <taxon>Entelegynae</taxon>
        <taxon>Araneoidea</taxon>
        <taxon>Araneidae</taxon>
        <taxon>Caerostris</taxon>
    </lineage>
</organism>
<dbReference type="Proteomes" id="UP001054945">
    <property type="component" value="Unassembled WGS sequence"/>
</dbReference>
<feature type="non-terminal residue" evidence="1">
    <location>
        <position position="1"/>
    </location>
</feature>
<dbReference type="EMBL" id="BPLR01010597">
    <property type="protein sequence ID" value="GIY40312.1"/>
    <property type="molecule type" value="Genomic_DNA"/>
</dbReference>
<protein>
    <submittedName>
        <fullName evidence="1">Uncharacterized protein</fullName>
    </submittedName>
</protein>
<name>A0AAV4T452_CAEEX</name>